<evidence type="ECO:0000256" key="6">
    <source>
        <dbReference type="ARBA" id="ARBA00023146"/>
    </source>
</evidence>
<keyword evidence="2 8" id="KW-0436">Ligase</keyword>
<dbReference type="EC" id="6.1.1.2" evidence="8"/>
<dbReference type="CDD" id="cd00806">
    <property type="entry name" value="TrpRS_core"/>
    <property type="match status" value="1"/>
</dbReference>
<comment type="catalytic activity">
    <reaction evidence="7 8">
        <text>tRNA(Trp) + L-tryptophan + ATP = L-tryptophyl-tRNA(Trp) + AMP + diphosphate + H(+)</text>
        <dbReference type="Rhea" id="RHEA:24080"/>
        <dbReference type="Rhea" id="RHEA-COMP:9671"/>
        <dbReference type="Rhea" id="RHEA-COMP:9705"/>
        <dbReference type="ChEBI" id="CHEBI:15378"/>
        <dbReference type="ChEBI" id="CHEBI:30616"/>
        <dbReference type="ChEBI" id="CHEBI:33019"/>
        <dbReference type="ChEBI" id="CHEBI:57912"/>
        <dbReference type="ChEBI" id="CHEBI:78442"/>
        <dbReference type="ChEBI" id="CHEBI:78535"/>
        <dbReference type="ChEBI" id="CHEBI:456215"/>
        <dbReference type="EC" id="6.1.1.2"/>
    </reaction>
</comment>
<dbReference type="Gene3D" id="3.40.50.620">
    <property type="entry name" value="HUPs"/>
    <property type="match status" value="1"/>
</dbReference>
<sequence length="329" mass="36451">MKERIFSGVQPSGIPTLGNYIGAMKSFVDLQDQYDAIYCVVNQHAITVNQDPETLRQRTKQLAALYLAIGIDPQKATIFVQSDVPAHTKASWLVTCLTGLGELERMTQFKDKAQKQQSVGAGLLCYPALMVSDIILYQAKYVPVGDDQRQHLELTRNFVDRFNNRFGENCLVKPEGVYPKAGSRVMSLQDPSSKMSKSDSNPKGYISLLDDPKQMIKKIKSAVTDSLGQVKYDPENQAGLANLMAIYSSLSGQSLESIEANYQGKGYGPFKQDLADLLVATLQPIQERYQALMTSDELFDILSQGAIKANELANQTLAIMEDKMGIAYR</sequence>
<evidence type="ECO:0000256" key="1">
    <source>
        <dbReference type="ARBA" id="ARBA00005594"/>
    </source>
</evidence>
<dbReference type="GO" id="GO:0005524">
    <property type="term" value="F:ATP binding"/>
    <property type="evidence" value="ECO:0007669"/>
    <property type="project" value="UniProtKB-UniRule"/>
</dbReference>
<evidence type="ECO:0000256" key="3">
    <source>
        <dbReference type="ARBA" id="ARBA00022741"/>
    </source>
</evidence>
<evidence type="ECO:0000313" key="11">
    <source>
        <dbReference type="Proteomes" id="UP001229251"/>
    </source>
</evidence>
<dbReference type="GO" id="GO:0005829">
    <property type="term" value="C:cytosol"/>
    <property type="evidence" value="ECO:0007669"/>
    <property type="project" value="TreeGrafter"/>
</dbReference>
<dbReference type="HAMAP" id="MF_00140_B">
    <property type="entry name" value="Trp_tRNA_synth_B"/>
    <property type="match status" value="1"/>
</dbReference>
<dbReference type="InterPro" id="IPR024109">
    <property type="entry name" value="Trp-tRNA-ligase_bac-type"/>
</dbReference>
<feature type="binding site" evidence="8">
    <location>
        <begin position="10"/>
        <end position="12"/>
    </location>
    <ligand>
        <name>ATP</name>
        <dbReference type="ChEBI" id="CHEBI:30616"/>
    </ligand>
</feature>
<evidence type="ECO:0000256" key="2">
    <source>
        <dbReference type="ARBA" id="ARBA00022598"/>
    </source>
</evidence>
<dbReference type="InterPro" id="IPR014729">
    <property type="entry name" value="Rossmann-like_a/b/a_fold"/>
</dbReference>
<dbReference type="PANTHER" id="PTHR43766">
    <property type="entry name" value="TRYPTOPHAN--TRNA LIGASE, MITOCHONDRIAL"/>
    <property type="match status" value="1"/>
</dbReference>
<evidence type="ECO:0000256" key="8">
    <source>
        <dbReference type="HAMAP-Rule" id="MF_00140"/>
    </source>
</evidence>
<dbReference type="NCBIfam" id="TIGR00233">
    <property type="entry name" value="trpS"/>
    <property type="match status" value="1"/>
</dbReference>
<keyword evidence="3 8" id="KW-0547">Nucleotide-binding</keyword>
<dbReference type="InterPro" id="IPR001412">
    <property type="entry name" value="aa-tRNA-synth_I_CS"/>
</dbReference>
<dbReference type="InterPro" id="IPR002305">
    <property type="entry name" value="aa-tRNA-synth_Ic"/>
</dbReference>
<dbReference type="SUPFAM" id="SSF52374">
    <property type="entry name" value="Nucleotidylyl transferase"/>
    <property type="match status" value="1"/>
</dbReference>
<organism evidence="10 11">
    <name type="scientific">Facklamia hominis</name>
    <dbReference type="NCBI Taxonomy" id="178214"/>
    <lineage>
        <taxon>Bacteria</taxon>
        <taxon>Bacillati</taxon>
        <taxon>Bacillota</taxon>
        <taxon>Bacilli</taxon>
        <taxon>Lactobacillales</taxon>
        <taxon>Aerococcaceae</taxon>
        <taxon>Facklamia</taxon>
    </lineage>
</organism>
<comment type="caution">
    <text evidence="10">The sequence shown here is derived from an EMBL/GenBank/DDBJ whole genome shotgun (WGS) entry which is preliminary data.</text>
</comment>
<dbReference type="GO" id="GO:0004830">
    <property type="term" value="F:tryptophan-tRNA ligase activity"/>
    <property type="evidence" value="ECO:0007669"/>
    <property type="project" value="UniProtKB-UniRule"/>
</dbReference>
<dbReference type="PANTHER" id="PTHR43766:SF1">
    <property type="entry name" value="TRYPTOPHAN--TRNA LIGASE, MITOCHONDRIAL"/>
    <property type="match status" value="1"/>
</dbReference>
<comment type="similarity">
    <text evidence="1 8 9">Belongs to the class-I aminoacyl-tRNA synthetase family.</text>
</comment>
<dbReference type="InterPro" id="IPR002306">
    <property type="entry name" value="Trp-tRNA-ligase"/>
</dbReference>
<evidence type="ECO:0000313" key="10">
    <source>
        <dbReference type="EMBL" id="MDK7187857.1"/>
    </source>
</evidence>
<evidence type="ECO:0000256" key="9">
    <source>
        <dbReference type="RuleBase" id="RU363036"/>
    </source>
</evidence>
<feature type="binding site" evidence="8">
    <location>
        <position position="133"/>
    </location>
    <ligand>
        <name>L-tryptophan</name>
        <dbReference type="ChEBI" id="CHEBI:57912"/>
    </ligand>
</feature>
<keyword evidence="5 8" id="KW-0648">Protein biosynthesis</keyword>
<name>A0AAJ1Q772_9LACT</name>
<dbReference type="Gene3D" id="1.10.240.10">
    <property type="entry name" value="Tyrosyl-Transfer RNA Synthetase"/>
    <property type="match status" value="1"/>
</dbReference>
<reference evidence="10" key="1">
    <citation type="submission" date="2023-05" db="EMBL/GenBank/DDBJ databases">
        <title>Cataloging the Phylogenetic Diversity of Human Bladder Bacteria.</title>
        <authorList>
            <person name="Du J."/>
        </authorList>
    </citation>
    <scope>NUCLEOTIDE SEQUENCE</scope>
    <source>
        <strain evidence="10">UMB1231</strain>
    </source>
</reference>
<feature type="short sequence motif" description="'HIGH' region" evidence="8">
    <location>
        <begin position="11"/>
        <end position="19"/>
    </location>
</feature>
<dbReference type="Proteomes" id="UP001229251">
    <property type="component" value="Unassembled WGS sequence"/>
</dbReference>
<feature type="binding site" evidence="8">
    <location>
        <position position="185"/>
    </location>
    <ligand>
        <name>ATP</name>
        <dbReference type="ChEBI" id="CHEBI:30616"/>
    </ligand>
</feature>
<accession>A0AAJ1Q772</accession>
<feature type="binding site" evidence="8">
    <location>
        <begin position="145"/>
        <end position="147"/>
    </location>
    <ligand>
        <name>ATP</name>
        <dbReference type="ChEBI" id="CHEBI:30616"/>
    </ligand>
</feature>
<dbReference type="AlphaFoldDB" id="A0AAJ1Q772"/>
<dbReference type="FunFam" id="1.10.240.10:FF:000002">
    <property type="entry name" value="Tryptophan--tRNA ligase"/>
    <property type="match status" value="1"/>
</dbReference>
<dbReference type="PRINTS" id="PR01039">
    <property type="entry name" value="TRNASYNTHTRP"/>
</dbReference>
<evidence type="ECO:0000256" key="4">
    <source>
        <dbReference type="ARBA" id="ARBA00022840"/>
    </source>
</evidence>
<keyword evidence="8" id="KW-0963">Cytoplasm</keyword>
<feature type="binding site" evidence="8">
    <location>
        <begin position="194"/>
        <end position="198"/>
    </location>
    <ligand>
        <name>ATP</name>
        <dbReference type="ChEBI" id="CHEBI:30616"/>
    </ligand>
</feature>
<comment type="subcellular location">
    <subcellularLocation>
        <location evidence="8">Cytoplasm</location>
    </subcellularLocation>
</comment>
<evidence type="ECO:0000256" key="7">
    <source>
        <dbReference type="ARBA" id="ARBA00049929"/>
    </source>
</evidence>
<keyword evidence="4 8" id="KW-0067">ATP-binding</keyword>
<dbReference type="Pfam" id="PF00579">
    <property type="entry name" value="tRNA-synt_1b"/>
    <property type="match status" value="1"/>
</dbReference>
<comment type="function">
    <text evidence="8">Catalyzes the attachment of tryptophan to tRNA(Trp).</text>
</comment>
<keyword evidence="6 8" id="KW-0030">Aminoacyl-tRNA synthetase</keyword>
<comment type="subunit">
    <text evidence="8">Homodimer.</text>
</comment>
<protein>
    <recommendedName>
        <fullName evidence="8">Tryptophan--tRNA ligase</fullName>
        <ecNumber evidence="8">6.1.1.2</ecNumber>
    </recommendedName>
    <alternativeName>
        <fullName evidence="8">Tryptophanyl-tRNA synthetase</fullName>
        <shortName evidence="8">TrpRS</shortName>
    </alternativeName>
</protein>
<feature type="short sequence motif" description="'KMSKS' region" evidence="8">
    <location>
        <begin position="194"/>
        <end position="198"/>
    </location>
</feature>
<dbReference type="GO" id="GO:0006436">
    <property type="term" value="P:tryptophanyl-tRNA aminoacylation"/>
    <property type="evidence" value="ECO:0007669"/>
    <property type="project" value="UniProtKB-UniRule"/>
</dbReference>
<gene>
    <name evidence="8 10" type="primary">trpS</name>
    <name evidence="10" type="ORF">QP433_07675</name>
</gene>
<feature type="binding site" evidence="8">
    <location>
        <begin position="18"/>
        <end position="19"/>
    </location>
    <ligand>
        <name>ATP</name>
        <dbReference type="ChEBI" id="CHEBI:30616"/>
    </ligand>
</feature>
<dbReference type="EMBL" id="JASOOE010000016">
    <property type="protein sequence ID" value="MDK7187857.1"/>
    <property type="molecule type" value="Genomic_DNA"/>
</dbReference>
<evidence type="ECO:0000256" key="5">
    <source>
        <dbReference type="ARBA" id="ARBA00022917"/>
    </source>
</evidence>
<dbReference type="InterPro" id="IPR050203">
    <property type="entry name" value="Trp-tRNA_synthetase"/>
</dbReference>
<proteinExistence type="inferred from homology"/>
<dbReference type="PROSITE" id="PS00178">
    <property type="entry name" value="AA_TRNA_LIGASE_I"/>
    <property type="match status" value="1"/>
</dbReference>
<dbReference type="RefSeq" id="WP_006908137.1">
    <property type="nucleotide sequence ID" value="NZ_JASOOE010000016.1"/>
</dbReference>